<evidence type="ECO:0000313" key="1">
    <source>
        <dbReference type="EMBL" id="CAD8282551.1"/>
    </source>
</evidence>
<name>A0A6U2CS89_9CHLO</name>
<accession>A0A6U2CS89</accession>
<dbReference type="InterPro" id="IPR029044">
    <property type="entry name" value="Nucleotide-diphossugar_trans"/>
</dbReference>
<evidence type="ECO:0008006" key="3">
    <source>
        <dbReference type="Google" id="ProtNLM"/>
    </source>
</evidence>
<evidence type="ECO:0000313" key="2">
    <source>
        <dbReference type="EMBL" id="CAD8282552.1"/>
    </source>
</evidence>
<dbReference type="SUPFAM" id="SSF53448">
    <property type="entry name" value="Nucleotide-diphospho-sugar transferases"/>
    <property type="match status" value="1"/>
</dbReference>
<protein>
    <recommendedName>
        <fullName evidence="3">Hexosyltransferase</fullName>
    </recommendedName>
</protein>
<dbReference type="EMBL" id="HBEC01005677">
    <property type="protein sequence ID" value="CAD8282552.1"/>
    <property type="molecule type" value="Transcribed_RNA"/>
</dbReference>
<reference evidence="1" key="1">
    <citation type="submission" date="2021-01" db="EMBL/GenBank/DDBJ databases">
        <authorList>
            <person name="Corre E."/>
            <person name="Pelletier E."/>
            <person name="Niang G."/>
            <person name="Scheremetjew M."/>
            <person name="Finn R."/>
            <person name="Kale V."/>
            <person name="Holt S."/>
            <person name="Cochrane G."/>
            <person name="Meng A."/>
            <person name="Brown T."/>
            <person name="Cohen L."/>
        </authorList>
    </citation>
    <scope>NUCLEOTIDE SEQUENCE</scope>
    <source>
        <strain evidence="1">CCMP219</strain>
    </source>
</reference>
<gene>
    <name evidence="1" type="ORF">CEUR00632_LOCUS2586</name>
    <name evidence="2" type="ORF">CEUR00632_LOCUS2587</name>
</gene>
<sequence length="384" mass="43702">MKLEDAMSPLDYARLTAHKREFQAAVSYALGIDSQRFIGNSVSTFSALMIMERRMLDKWAAYYNGGNIPLTGFLQGMVKLPWVFTHNNQSWEYDYMVKAAVLSANKIGTLQPHCIFKGSNESDIAVWLVNNGVGLIDHTPYWTSKFQEKYRLSHAQKNLDASHLFADVSSMLGTFARLDIPVIKELYQYTYILYTDTDVFFQLPFTLDTFGLPLPPSLAMAYERPEAFPYNAGVLLMNLPVMRKDHQDIIDTMLFSSQNNGFHYGRFGPGDQGVLNMFYEEDLKQHVLPEAFNAKIYKPLVKHVYIVHFQGPKPDDILDYLENGHCRFKDMCAEAVGYNACDYVLSWARLGVAASDDDVGHQVSDRVRIACAVWTRATEQCTKQ</sequence>
<dbReference type="EMBL" id="HBEC01005676">
    <property type="protein sequence ID" value="CAD8282551.1"/>
    <property type="molecule type" value="Transcribed_RNA"/>
</dbReference>
<organism evidence="1">
    <name type="scientific">Chlamydomonas euryale</name>
    <dbReference type="NCBI Taxonomy" id="1486919"/>
    <lineage>
        <taxon>Eukaryota</taxon>
        <taxon>Viridiplantae</taxon>
        <taxon>Chlorophyta</taxon>
        <taxon>core chlorophytes</taxon>
        <taxon>Chlorophyceae</taxon>
        <taxon>CS clade</taxon>
        <taxon>Chlamydomonadales</taxon>
        <taxon>Chlamydomonadaceae</taxon>
        <taxon>Chlamydomonas</taxon>
    </lineage>
</organism>
<dbReference type="Gene3D" id="3.40.50.11350">
    <property type="match status" value="1"/>
</dbReference>
<proteinExistence type="predicted"/>
<dbReference type="AlphaFoldDB" id="A0A6U2CS89"/>
<dbReference type="Gene3D" id="3.90.550.10">
    <property type="entry name" value="Spore Coat Polysaccharide Biosynthesis Protein SpsA, Chain A"/>
    <property type="match status" value="1"/>
</dbReference>